<dbReference type="Gene3D" id="3.60.15.10">
    <property type="entry name" value="Ribonuclease Z/Hydroxyacylglutathione hydrolase-like"/>
    <property type="match status" value="1"/>
</dbReference>
<gene>
    <name evidence="3" type="ORF">N1032_16420</name>
</gene>
<evidence type="ECO:0000313" key="3">
    <source>
        <dbReference type="EMBL" id="MCS5735335.1"/>
    </source>
</evidence>
<evidence type="ECO:0000259" key="2">
    <source>
        <dbReference type="Pfam" id="PF12706"/>
    </source>
</evidence>
<accession>A0ABT2H5W2</accession>
<evidence type="ECO:0000256" key="1">
    <source>
        <dbReference type="SAM" id="MobiDB-lite"/>
    </source>
</evidence>
<dbReference type="PANTHER" id="PTHR46018">
    <property type="entry name" value="ZINC PHOSPHODIESTERASE ELAC PROTEIN 1"/>
    <property type="match status" value="1"/>
</dbReference>
<keyword evidence="4" id="KW-1185">Reference proteome</keyword>
<reference evidence="3" key="1">
    <citation type="submission" date="2022-08" db="EMBL/GenBank/DDBJ databases">
        <authorList>
            <person name="Deng Y."/>
            <person name="Han X.-F."/>
            <person name="Zhang Y.-Q."/>
        </authorList>
    </citation>
    <scope>NUCLEOTIDE SEQUENCE</scope>
    <source>
        <strain evidence="3">CPCC 203386</strain>
    </source>
</reference>
<feature type="domain" description="Metallo-beta-lactamase" evidence="2">
    <location>
        <begin position="57"/>
        <end position="245"/>
    </location>
</feature>
<comment type="caution">
    <text evidence="3">The sequence shown here is derived from an EMBL/GenBank/DDBJ whole genome shotgun (WGS) entry which is preliminary data.</text>
</comment>
<dbReference type="PANTHER" id="PTHR46018:SF4">
    <property type="entry name" value="METALLO-HYDROLASE YHFI-RELATED"/>
    <property type="match status" value="1"/>
</dbReference>
<sequence length="277" mass="29163">MRLTVLGTATPYPRPGNACSGYLLTSSVAPETETAPENETAPETDAAAKARPTAQTTVWLDAGTGTLAELQRHTEIAELDAIWVSHRHADHSADLLVAYYALRFAERAPAAPIPLIAPEGMLERLAAFLGPNSVAELPRVFEHRPMSGFGDAEFGDLRLEWGPVQHGVPAFGLTVLQAGRRFAYSGDSAPCLSLDEIADDADTLLLEAGYDHPAAGGEAPAHHTPEDAGRTAAAAGVKRLVLTHIAGTVTADEVVARAAAHFAGEIVVARPGDHFTI</sequence>
<name>A0ABT2H5W2_9MICO</name>
<dbReference type="RefSeq" id="WP_259540262.1">
    <property type="nucleotide sequence ID" value="NZ_JANLCJ010000006.1"/>
</dbReference>
<dbReference type="CDD" id="cd07716">
    <property type="entry name" value="RNaseZ_short-form-like_MBL-fold"/>
    <property type="match status" value="1"/>
</dbReference>
<dbReference type="Proteomes" id="UP001165586">
    <property type="component" value="Unassembled WGS sequence"/>
</dbReference>
<dbReference type="EMBL" id="JANLCJ010000006">
    <property type="protein sequence ID" value="MCS5735335.1"/>
    <property type="molecule type" value="Genomic_DNA"/>
</dbReference>
<protein>
    <submittedName>
        <fullName evidence="3">MBL fold metallo-hydrolase</fullName>
    </submittedName>
</protein>
<proteinExistence type="predicted"/>
<evidence type="ECO:0000313" key="4">
    <source>
        <dbReference type="Proteomes" id="UP001165586"/>
    </source>
</evidence>
<dbReference type="Pfam" id="PF12706">
    <property type="entry name" value="Lactamase_B_2"/>
    <property type="match status" value="1"/>
</dbReference>
<dbReference type="InterPro" id="IPR036866">
    <property type="entry name" value="RibonucZ/Hydroxyglut_hydro"/>
</dbReference>
<organism evidence="3 4">
    <name type="scientific">Herbiconiux daphne</name>
    <dbReference type="NCBI Taxonomy" id="2970914"/>
    <lineage>
        <taxon>Bacteria</taxon>
        <taxon>Bacillati</taxon>
        <taxon>Actinomycetota</taxon>
        <taxon>Actinomycetes</taxon>
        <taxon>Micrococcales</taxon>
        <taxon>Microbacteriaceae</taxon>
        <taxon>Herbiconiux</taxon>
    </lineage>
</organism>
<feature type="region of interest" description="Disordered" evidence="1">
    <location>
        <begin position="29"/>
        <end position="53"/>
    </location>
</feature>
<dbReference type="SUPFAM" id="SSF56281">
    <property type="entry name" value="Metallo-hydrolase/oxidoreductase"/>
    <property type="match status" value="1"/>
</dbReference>
<dbReference type="InterPro" id="IPR001279">
    <property type="entry name" value="Metallo-B-lactamas"/>
</dbReference>